<dbReference type="Pfam" id="PF00535">
    <property type="entry name" value="Glycos_transf_2"/>
    <property type="match status" value="1"/>
</dbReference>
<evidence type="ECO:0000259" key="1">
    <source>
        <dbReference type="Pfam" id="PF00535"/>
    </source>
</evidence>
<feature type="domain" description="Glycosyltransferase 2-like" evidence="1">
    <location>
        <begin position="5"/>
        <end position="83"/>
    </location>
</feature>
<reference evidence="3 5" key="2">
    <citation type="submission" date="2020-02" db="EMBL/GenBank/DDBJ databases">
        <title>The WGS of Modestobacter muralis DSM 100205.</title>
        <authorList>
            <person name="Jiang Z."/>
        </authorList>
    </citation>
    <scope>NUCLEOTIDE SEQUENCE [LARGE SCALE GENOMIC DNA]</scope>
    <source>
        <strain evidence="3 5">DSM 100205</strain>
    </source>
</reference>
<dbReference type="SUPFAM" id="SSF53448">
    <property type="entry name" value="Nucleotide-diphospho-sugar transferases"/>
    <property type="match status" value="1"/>
</dbReference>
<organism evidence="3 5">
    <name type="scientific">Modestobacter muralis</name>
    <dbReference type="NCBI Taxonomy" id="1608614"/>
    <lineage>
        <taxon>Bacteria</taxon>
        <taxon>Bacillati</taxon>
        <taxon>Actinomycetota</taxon>
        <taxon>Actinomycetes</taxon>
        <taxon>Geodermatophilales</taxon>
        <taxon>Geodermatophilaceae</taxon>
        <taxon>Modestobacter</taxon>
    </lineage>
</organism>
<evidence type="ECO:0000313" key="4">
    <source>
        <dbReference type="Proteomes" id="UP000468828"/>
    </source>
</evidence>
<sequence length="299" mass="31914">MRAQSGVEMAVVVVDDGGSDGTTDALREMDLPGVRVLRHDRSKGVSAARNAGLAQVATRFTAFVDDDDLWAPTKTADQLAALQVTPGARWSCSGALHVDRALDVITYHAPPGSGRVDAELLRMNVIPGGGSGLLMETALAREVGGFDETISILADWDFNLRLGLASPVAAVDRPLVGYFVHSDSMFHDPLGVMRELGHLAEAHGQLSDGRAFAADRAWWYSSMWGMARALGDRRAAAQLARDALRTLPPGAVLHLLLGKVRGRLDRWRLPPTTRALPAGTGWLDGFRDAPEGGRPGAAV</sequence>
<dbReference type="Proteomes" id="UP000468828">
    <property type="component" value="Unassembled WGS sequence"/>
</dbReference>
<protein>
    <submittedName>
        <fullName evidence="3">Glycosyltransferase family 2 protein</fullName>
    </submittedName>
</protein>
<gene>
    <name evidence="3" type="ORF">G3R41_10510</name>
    <name evidence="2" type="ORF">GCU67_09855</name>
</gene>
<evidence type="ECO:0000313" key="5">
    <source>
        <dbReference type="Proteomes" id="UP000471152"/>
    </source>
</evidence>
<dbReference type="InterPro" id="IPR001173">
    <property type="entry name" value="Glyco_trans_2-like"/>
</dbReference>
<dbReference type="CDD" id="cd00761">
    <property type="entry name" value="Glyco_tranf_GTA_type"/>
    <property type="match status" value="1"/>
</dbReference>
<dbReference type="InterPro" id="IPR029044">
    <property type="entry name" value="Nucleotide-diphossugar_trans"/>
</dbReference>
<dbReference type="InterPro" id="IPR050834">
    <property type="entry name" value="Glycosyltransf_2"/>
</dbReference>
<reference evidence="2 4" key="1">
    <citation type="submission" date="2020-01" db="EMBL/GenBank/DDBJ databases">
        <title>the WGS Modestobacter muralis CPCC 204518.</title>
        <authorList>
            <person name="Jiang Z."/>
        </authorList>
    </citation>
    <scope>NUCLEOTIDE SEQUENCE [LARGE SCALE GENOMIC DNA]</scope>
    <source>
        <strain evidence="2 4">DSM 100205</strain>
    </source>
</reference>
<dbReference type="Proteomes" id="UP000471152">
    <property type="component" value="Unassembled WGS sequence"/>
</dbReference>
<dbReference type="EMBL" id="JAAGWH010000023">
    <property type="protein sequence ID" value="NEK94474.1"/>
    <property type="molecule type" value="Genomic_DNA"/>
</dbReference>
<keyword evidence="3" id="KW-0808">Transferase</keyword>
<accession>A0A6P0H6Q9</accession>
<evidence type="ECO:0000313" key="2">
    <source>
        <dbReference type="EMBL" id="NEK94474.1"/>
    </source>
</evidence>
<proteinExistence type="predicted"/>
<dbReference type="GO" id="GO:0016740">
    <property type="term" value="F:transferase activity"/>
    <property type="evidence" value="ECO:0007669"/>
    <property type="project" value="UniProtKB-KW"/>
</dbReference>
<dbReference type="EMBL" id="JAAGWB010000025">
    <property type="protein sequence ID" value="NEN51362.1"/>
    <property type="molecule type" value="Genomic_DNA"/>
</dbReference>
<keyword evidence="4" id="KW-1185">Reference proteome</keyword>
<name>A0A6P0H6Q9_9ACTN</name>
<dbReference type="PANTHER" id="PTHR43685">
    <property type="entry name" value="GLYCOSYLTRANSFERASE"/>
    <property type="match status" value="1"/>
</dbReference>
<dbReference type="Gene3D" id="3.90.550.10">
    <property type="entry name" value="Spore Coat Polysaccharide Biosynthesis Protein SpsA, Chain A"/>
    <property type="match status" value="1"/>
</dbReference>
<dbReference type="PANTHER" id="PTHR43685:SF2">
    <property type="entry name" value="GLYCOSYLTRANSFERASE 2-LIKE DOMAIN-CONTAINING PROTEIN"/>
    <property type="match status" value="1"/>
</dbReference>
<dbReference type="AlphaFoldDB" id="A0A6P0H6Q9"/>
<evidence type="ECO:0000313" key="3">
    <source>
        <dbReference type="EMBL" id="NEN51362.1"/>
    </source>
</evidence>
<comment type="caution">
    <text evidence="3">The sequence shown here is derived from an EMBL/GenBank/DDBJ whole genome shotgun (WGS) entry which is preliminary data.</text>
</comment>